<dbReference type="InterPro" id="IPR007269">
    <property type="entry name" value="ICMT_MeTrfase"/>
</dbReference>
<dbReference type="PANTHER" id="PTHR43847:SF1">
    <property type="entry name" value="BLL3993 PROTEIN"/>
    <property type="match status" value="1"/>
</dbReference>
<dbReference type="Proteomes" id="UP000235584">
    <property type="component" value="Chromosome"/>
</dbReference>
<protein>
    <recommendedName>
        <fullName evidence="6">Lipid/polyisoprenoid-binding YceI-like domain-containing protein</fullName>
    </recommendedName>
</protein>
<evidence type="ECO:0000313" key="8">
    <source>
        <dbReference type="Proteomes" id="UP000235584"/>
    </source>
</evidence>
<evidence type="ECO:0000256" key="5">
    <source>
        <dbReference type="SAM" id="Phobius"/>
    </source>
</evidence>
<sequence>MMIMTKPILIMNGIILFYLIQRLSEVFISKTNEKWLYLHHHALEVDKKESAQMRVFHSLWFVSLILEANLKQELQQPLYALIIYCILGLCLIIRLHSMEKLKAFWTIKVLSLENPVISTSGLYQYVRHPNYFIVMIELLCIPLLFKAYWTMGIFSFINFFILARRIKAEESSLMKHSAYRIHFEEKKRFIPFIFMLCLAVLPLHAKEKVFQTPNYNEAKKNESFLKFQSTSTKLGLISTNFDGYAKDFKINYQLEQDHLKDLEVSVAVKSLDTDVGSRDDKMHNQIMDAEKYPELKASYTGPVALTEGTQTINMIFTIKDKKVSRPVTFTVSKKDSKILVNGSAKLGLQEMGLPDPSIMIAKVRDLFDIEFNVVLD</sequence>
<feature type="domain" description="Lipid/polyisoprenoid-binding YceI-like" evidence="6">
    <location>
        <begin position="220"/>
        <end position="374"/>
    </location>
</feature>
<dbReference type="InterPro" id="IPR052527">
    <property type="entry name" value="Metal_cation-efflux_comp"/>
</dbReference>
<dbReference type="KEGG" id="bsto:C0V70_13995"/>
<dbReference type="Gene3D" id="2.40.128.110">
    <property type="entry name" value="Lipid/polyisoprenoid-binding, YceI-like"/>
    <property type="match status" value="1"/>
</dbReference>
<feature type="transmembrane region" description="Helical" evidence="5">
    <location>
        <begin position="78"/>
        <end position="95"/>
    </location>
</feature>
<dbReference type="GO" id="GO:0004671">
    <property type="term" value="F:protein C-terminal S-isoprenylcysteine carboxyl O-methyltransferase activity"/>
    <property type="evidence" value="ECO:0007669"/>
    <property type="project" value="InterPro"/>
</dbReference>
<dbReference type="AlphaFoldDB" id="A0A2K9NWR2"/>
<name>A0A2K9NWR2_BACTC</name>
<dbReference type="EMBL" id="CP025704">
    <property type="protein sequence ID" value="AUN99194.1"/>
    <property type="molecule type" value="Genomic_DNA"/>
</dbReference>
<evidence type="ECO:0000256" key="4">
    <source>
        <dbReference type="ARBA" id="ARBA00023136"/>
    </source>
</evidence>
<dbReference type="InterPro" id="IPR007372">
    <property type="entry name" value="Lipid/polyisoprenoid-bd_YceI"/>
</dbReference>
<evidence type="ECO:0000256" key="3">
    <source>
        <dbReference type="ARBA" id="ARBA00022989"/>
    </source>
</evidence>
<accession>A0A2K9NWR2</accession>
<evidence type="ECO:0000256" key="2">
    <source>
        <dbReference type="ARBA" id="ARBA00022692"/>
    </source>
</evidence>
<feature type="transmembrane region" description="Helical" evidence="5">
    <location>
        <begin position="132"/>
        <end position="162"/>
    </location>
</feature>
<evidence type="ECO:0000256" key="1">
    <source>
        <dbReference type="ARBA" id="ARBA00004141"/>
    </source>
</evidence>
<gene>
    <name evidence="7" type="ORF">C0V70_13995</name>
</gene>
<dbReference type="PANTHER" id="PTHR43847">
    <property type="entry name" value="BLL3993 PROTEIN"/>
    <property type="match status" value="1"/>
</dbReference>
<dbReference type="Pfam" id="PF04140">
    <property type="entry name" value="ICMT"/>
    <property type="match status" value="1"/>
</dbReference>
<dbReference type="Gene3D" id="1.20.120.1630">
    <property type="match status" value="1"/>
</dbReference>
<evidence type="ECO:0000313" key="7">
    <source>
        <dbReference type="EMBL" id="AUN99194.1"/>
    </source>
</evidence>
<dbReference type="GO" id="GO:0016020">
    <property type="term" value="C:membrane"/>
    <property type="evidence" value="ECO:0007669"/>
    <property type="project" value="UniProtKB-SubCell"/>
</dbReference>
<dbReference type="SUPFAM" id="SSF101874">
    <property type="entry name" value="YceI-like"/>
    <property type="match status" value="1"/>
</dbReference>
<keyword evidence="4 5" id="KW-0472">Membrane</keyword>
<evidence type="ECO:0000259" key="6">
    <source>
        <dbReference type="Pfam" id="PF04264"/>
    </source>
</evidence>
<keyword evidence="3 5" id="KW-1133">Transmembrane helix</keyword>
<keyword evidence="2 5" id="KW-0812">Transmembrane</keyword>
<dbReference type="InterPro" id="IPR036761">
    <property type="entry name" value="TTHA0802/YceI-like_sf"/>
</dbReference>
<reference evidence="7 8" key="1">
    <citation type="submission" date="2018-01" db="EMBL/GenBank/DDBJ databases">
        <title>Complete genome sequence of Bacteriovorax stolpii DSM12778.</title>
        <authorList>
            <person name="Tang B."/>
            <person name="Chang J."/>
        </authorList>
    </citation>
    <scope>NUCLEOTIDE SEQUENCE [LARGE SCALE GENOMIC DNA]</scope>
    <source>
        <strain evidence="7 8">DSM 12778</strain>
    </source>
</reference>
<proteinExistence type="predicted"/>
<comment type="subcellular location">
    <subcellularLocation>
        <location evidence="1">Membrane</location>
        <topology evidence="1">Multi-pass membrane protein</topology>
    </subcellularLocation>
</comment>
<keyword evidence="8" id="KW-1185">Reference proteome</keyword>
<dbReference type="Pfam" id="PF04264">
    <property type="entry name" value="YceI"/>
    <property type="match status" value="1"/>
</dbReference>
<organism evidence="7 8">
    <name type="scientific">Bacteriovorax stolpii</name>
    <name type="common">Bdellovibrio stolpii</name>
    <dbReference type="NCBI Taxonomy" id="960"/>
    <lineage>
        <taxon>Bacteria</taxon>
        <taxon>Pseudomonadati</taxon>
        <taxon>Bdellovibrionota</taxon>
        <taxon>Bacteriovoracia</taxon>
        <taxon>Bacteriovoracales</taxon>
        <taxon>Bacteriovoracaceae</taxon>
        <taxon>Bacteriovorax</taxon>
    </lineage>
</organism>